<proteinExistence type="inferred from homology"/>
<keyword evidence="6" id="KW-1003">Cell membrane</keyword>
<evidence type="ECO:0000256" key="7">
    <source>
        <dbReference type="ARBA" id="ARBA00022729"/>
    </source>
</evidence>
<sequence>MKRFLLLLAAMAAVYCQQFGDNPNTGTQYNRDDPYNRDQNPYNRDNNSNNRDNQYGNTPYGNNRDQYGNNQYGNNNSQRYDNNNNRDRYNNNNNNYDPNKRYNNDNQYNRDNNTYNFSSGNNNYNQQYGNNNPQYNNRQLDNNNNNRQYDNNNQYNNNNNNDRYNTNNDRFNTNSDRNFEEQYGNNRQFGNNDNTECCEEYCYTDDREPYIFFASKTSYEALDKRSGFQHNIPDCTPVQMWSLNRHGTRLPGRRTIEALRKLQQIQQEIVKNHEERRSYPDKGRLCPKDYDLLKRWRWNDTIREDRASDLTSEGVNELKMLARRYKAKFPQVLQEQYNERSYYFQYTDTDRTHDSYQAYIDGLFNQESYRVHGTSFPDDRLLKAFDTCRAYKEQVKYNPRTYEQHRLFTERPEYRELVSNVFKRLGFRYTLNASIVDDMYDMCRFEKAWNVLKPSPWCSAFNKNQLKLLEYAEDLISYYEAGYGNEINQKVGCGPLKDMYERFQKTVDGYGDGNKATFLFTHSDTIAATLSAMGIAKDPQPLRADNYYQQTRRMWKQSNILPYASNLVAVLYQCRSNSYKVMFYLNEQPVEFPECQVGLCNWDVVKQKYQYTVDNCNMGFCDYNSAPKPSSPLLAFTISAIVCLLFNRAW</sequence>
<dbReference type="Gene3D" id="3.40.50.1240">
    <property type="entry name" value="Phosphoglycerate mutase-like"/>
    <property type="match status" value="1"/>
</dbReference>
<evidence type="ECO:0000256" key="5">
    <source>
        <dbReference type="ARBA" id="ARBA00018097"/>
    </source>
</evidence>
<dbReference type="PANTHER" id="PTHR20963">
    <property type="entry name" value="MULTIPLE INOSITOL POLYPHOSPHATE PHOSPHATASE-RELATED"/>
    <property type="match status" value="1"/>
</dbReference>
<evidence type="ECO:0000313" key="18">
    <source>
        <dbReference type="EMBL" id="CAH0563865.1"/>
    </source>
</evidence>
<evidence type="ECO:0000313" key="19">
    <source>
        <dbReference type="Proteomes" id="UP001154078"/>
    </source>
</evidence>
<evidence type="ECO:0000256" key="17">
    <source>
        <dbReference type="SAM" id="SignalP"/>
    </source>
</evidence>
<dbReference type="InterPro" id="IPR000560">
    <property type="entry name" value="His_Pase_clade-2"/>
</dbReference>
<keyword evidence="10" id="KW-0325">Glycoprotein</keyword>
<feature type="chain" id="PRO_5040259123" description="Multiple inositol polyphosphate phosphatase 1" evidence="17">
    <location>
        <begin position="17"/>
        <end position="650"/>
    </location>
</feature>
<evidence type="ECO:0000256" key="11">
    <source>
        <dbReference type="ARBA" id="ARBA00031642"/>
    </source>
</evidence>
<comment type="catalytic activity">
    <reaction evidence="12">
        <text>1D-myo-inositol 1,2,5,6-tetrakisphosphate + H2O = 1D-myo-inositol 1,2,6-trisphosphate + phosphate</text>
        <dbReference type="Rhea" id="RHEA:77119"/>
        <dbReference type="ChEBI" id="CHEBI:15377"/>
        <dbReference type="ChEBI" id="CHEBI:43474"/>
        <dbReference type="ChEBI" id="CHEBI:195535"/>
        <dbReference type="ChEBI" id="CHEBI:195537"/>
        <dbReference type="EC" id="3.1.3.62"/>
    </reaction>
    <physiologicalReaction direction="left-to-right" evidence="12">
        <dbReference type="Rhea" id="RHEA:77120"/>
    </physiologicalReaction>
</comment>
<protein>
    <recommendedName>
        <fullName evidence="5">Multiple inositol polyphosphate phosphatase 1</fullName>
        <ecNumber evidence="4">3.1.3.62</ecNumber>
        <ecNumber evidence="3">3.1.3.80</ecNumber>
    </recommendedName>
    <alternativeName>
        <fullName evidence="11">2,3-bisphosphoglycerate 3-phosphatase</fullName>
    </alternativeName>
</protein>
<evidence type="ECO:0000256" key="1">
    <source>
        <dbReference type="ARBA" id="ARBA00004236"/>
    </source>
</evidence>
<reference evidence="18" key="1">
    <citation type="submission" date="2021-12" db="EMBL/GenBank/DDBJ databases">
        <authorList>
            <person name="King R."/>
        </authorList>
    </citation>
    <scope>NUCLEOTIDE SEQUENCE</scope>
</reference>
<feature type="region of interest" description="Disordered" evidence="16">
    <location>
        <begin position="19"/>
        <end position="174"/>
    </location>
</feature>
<dbReference type="EC" id="3.1.3.62" evidence="4"/>
<dbReference type="PANTHER" id="PTHR20963:SF8">
    <property type="entry name" value="MULTIPLE INOSITOL POLYPHOSPHATE PHOSPHATASE 1"/>
    <property type="match status" value="1"/>
</dbReference>
<keyword evidence="9" id="KW-0472">Membrane</keyword>
<evidence type="ECO:0000256" key="6">
    <source>
        <dbReference type="ARBA" id="ARBA00022475"/>
    </source>
</evidence>
<feature type="compositionally biased region" description="Low complexity" evidence="16">
    <location>
        <begin position="104"/>
        <end position="174"/>
    </location>
</feature>
<dbReference type="SUPFAM" id="SSF53254">
    <property type="entry name" value="Phosphoglycerate mutase-like"/>
    <property type="match status" value="1"/>
</dbReference>
<dbReference type="EMBL" id="OV121140">
    <property type="protein sequence ID" value="CAH0563865.1"/>
    <property type="molecule type" value="Genomic_DNA"/>
</dbReference>
<dbReference type="Proteomes" id="UP001154078">
    <property type="component" value="Chromosome 9"/>
</dbReference>
<accession>A0A9P0BI53</accession>
<dbReference type="GO" id="GO:0005886">
    <property type="term" value="C:plasma membrane"/>
    <property type="evidence" value="ECO:0007669"/>
    <property type="project" value="UniProtKB-SubCell"/>
</dbReference>
<keyword evidence="7 17" id="KW-0732">Signal</keyword>
<dbReference type="OrthoDB" id="6509975at2759"/>
<evidence type="ECO:0000256" key="16">
    <source>
        <dbReference type="SAM" id="MobiDB-lite"/>
    </source>
</evidence>
<keyword evidence="8" id="KW-0378">Hydrolase</keyword>
<evidence type="ECO:0000256" key="12">
    <source>
        <dbReference type="ARBA" id="ARBA00043668"/>
    </source>
</evidence>
<name>A0A9P0BI53_BRAAE</name>
<keyword evidence="19" id="KW-1185">Reference proteome</keyword>
<feature type="signal peptide" evidence="17">
    <location>
        <begin position="1"/>
        <end position="16"/>
    </location>
</feature>
<comment type="catalytic activity">
    <reaction evidence="14">
        <text>1D-myo-inositol hexakisphosphate + H2O = 1D-myo-inositol 1,2,4,5,6-pentakisphosphate + phosphate</text>
        <dbReference type="Rhea" id="RHEA:16989"/>
        <dbReference type="ChEBI" id="CHEBI:15377"/>
        <dbReference type="ChEBI" id="CHEBI:43474"/>
        <dbReference type="ChEBI" id="CHEBI:57798"/>
        <dbReference type="ChEBI" id="CHEBI:58130"/>
        <dbReference type="EC" id="3.1.3.62"/>
    </reaction>
    <physiologicalReaction direction="left-to-right" evidence="14">
        <dbReference type="Rhea" id="RHEA:16990"/>
    </physiologicalReaction>
</comment>
<evidence type="ECO:0000256" key="2">
    <source>
        <dbReference type="ARBA" id="ARBA00008422"/>
    </source>
</evidence>
<feature type="compositionally biased region" description="Polar residues" evidence="16">
    <location>
        <begin position="19"/>
        <end position="29"/>
    </location>
</feature>
<dbReference type="FunFam" id="3.40.50.1240:FF:000014">
    <property type="entry name" value="Multiple inositol polyphosphate phosphatase 1"/>
    <property type="match status" value="1"/>
</dbReference>
<dbReference type="GO" id="GO:0003993">
    <property type="term" value="F:acid phosphatase activity"/>
    <property type="evidence" value="ECO:0007669"/>
    <property type="project" value="TreeGrafter"/>
</dbReference>
<evidence type="ECO:0000256" key="15">
    <source>
        <dbReference type="ARBA" id="ARBA00043832"/>
    </source>
</evidence>
<dbReference type="EC" id="3.1.3.80" evidence="3"/>
<evidence type="ECO:0000256" key="4">
    <source>
        <dbReference type="ARBA" id="ARBA00013040"/>
    </source>
</evidence>
<dbReference type="Pfam" id="PF00328">
    <property type="entry name" value="His_Phos_2"/>
    <property type="match status" value="1"/>
</dbReference>
<evidence type="ECO:0000256" key="13">
    <source>
        <dbReference type="ARBA" id="ARBA00043671"/>
    </source>
</evidence>
<organism evidence="18 19">
    <name type="scientific">Brassicogethes aeneus</name>
    <name type="common">Rape pollen beetle</name>
    <name type="synonym">Meligethes aeneus</name>
    <dbReference type="NCBI Taxonomy" id="1431903"/>
    <lineage>
        <taxon>Eukaryota</taxon>
        <taxon>Metazoa</taxon>
        <taxon>Ecdysozoa</taxon>
        <taxon>Arthropoda</taxon>
        <taxon>Hexapoda</taxon>
        <taxon>Insecta</taxon>
        <taxon>Pterygota</taxon>
        <taxon>Neoptera</taxon>
        <taxon>Endopterygota</taxon>
        <taxon>Coleoptera</taxon>
        <taxon>Polyphaga</taxon>
        <taxon>Cucujiformia</taxon>
        <taxon>Nitidulidae</taxon>
        <taxon>Meligethinae</taxon>
        <taxon>Brassicogethes</taxon>
    </lineage>
</organism>
<comment type="catalytic activity">
    <reaction evidence="15">
        <text>(2R)-2,3-bisphosphoglycerate + H2O = (2R)-2-phosphoglycerate + phosphate</text>
        <dbReference type="Rhea" id="RHEA:27381"/>
        <dbReference type="ChEBI" id="CHEBI:15377"/>
        <dbReference type="ChEBI" id="CHEBI:43474"/>
        <dbReference type="ChEBI" id="CHEBI:58248"/>
        <dbReference type="ChEBI" id="CHEBI:58289"/>
        <dbReference type="EC" id="3.1.3.80"/>
    </reaction>
    <physiologicalReaction direction="left-to-right" evidence="15">
        <dbReference type="Rhea" id="RHEA:27382"/>
    </physiologicalReaction>
</comment>
<gene>
    <name evidence="18" type="ORF">MELIAE_LOCUS12561</name>
</gene>
<evidence type="ECO:0000256" key="3">
    <source>
        <dbReference type="ARBA" id="ARBA00012976"/>
    </source>
</evidence>
<dbReference type="GO" id="GO:0034417">
    <property type="term" value="F:bisphosphoglycerate 3-phosphatase activity"/>
    <property type="evidence" value="ECO:0007669"/>
    <property type="project" value="UniProtKB-EC"/>
</dbReference>
<evidence type="ECO:0000256" key="8">
    <source>
        <dbReference type="ARBA" id="ARBA00022801"/>
    </source>
</evidence>
<feature type="compositionally biased region" description="Low complexity" evidence="16">
    <location>
        <begin position="39"/>
        <end position="83"/>
    </location>
</feature>
<comment type="catalytic activity">
    <reaction evidence="13">
        <text>1D-myo-inositol 1,2,4,5,6-pentakisphosphate + H2O = 1D-myo-inositol 1,2,5,6-tetrakisphosphate + phosphate</text>
        <dbReference type="Rhea" id="RHEA:77115"/>
        <dbReference type="ChEBI" id="CHEBI:15377"/>
        <dbReference type="ChEBI" id="CHEBI:43474"/>
        <dbReference type="ChEBI" id="CHEBI:57798"/>
        <dbReference type="ChEBI" id="CHEBI:195535"/>
        <dbReference type="EC" id="3.1.3.62"/>
    </reaction>
    <physiologicalReaction direction="left-to-right" evidence="13">
        <dbReference type="Rhea" id="RHEA:77116"/>
    </physiologicalReaction>
</comment>
<comment type="similarity">
    <text evidence="2">Belongs to the histidine acid phosphatase family. MINPP1 subfamily.</text>
</comment>
<evidence type="ECO:0000256" key="10">
    <source>
        <dbReference type="ARBA" id="ARBA00023180"/>
    </source>
</evidence>
<dbReference type="InterPro" id="IPR029033">
    <property type="entry name" value="His_PPase_superfam"/>
</dbReference>
<evidence type="ECO:0000256" key="9">
    <source>
        <dbReference type="ARBA" id="ARBA00023136"/>
    </source>
</evidence>
<evidence type="ECO:0000256" key="14">
    <source>
        <dbReference type="ARBA" id="ARBA00043691"/>
    </source>
</evidence>
<dbReference type="AlphaFoldDB" id="A0A9P0BI53"/>
<dbReference type="GO" id="GO:0052745">
    <property type="term" value="F:inositol phosphate phosphatase activity"/>
    <property type="evidence" value="ECO:0007669"/>
    <property type="project" value="TreeGrafter"/>
</dbReference>
<dbReference type="CDD" id="cd07061">
    <property type="entry name" value="HP_HAP_like"/>
    <property type="match status" value="1"/>
</dbReference>
<comment type="subcellular location">
    <subcellularLocation>
        <location evidence="1">Cell membrane</location>
    </subcellularLocation>
</comment>